<keyword evidence="2" id="KW-1185">Reference proteome</keyword>
<evidence type="ECO:0000313" key="1">
    <source>
        <dbReference type="EMBL" id="GME75753.1"/>
    </source>
</evidence>
<accession>A0ACB5SX98</accession>
<evidence type="ECO:0000313" key="2">
    <source>
        <dbReference type="Proteomes" id="UP001165064"/>
    </source>
</evidence>
<dbReference type="Proteomes" id="UP001165064">
    <property type="component" value="Unassembled WGS sequence"/>
</dbReference>
<reference evidence="1" key="1">
    <citation type="submission" date="2023-04" db="EMBL/GenBank/DDBJ databases">
        <title>Ambrosiozyma monospora NBRC 10751.</title>
        <authorList>
            <person name="Ichikawa N."/>
            <person name="Sato H."/>
            <person name="Tonouchi N."/>
        </authorList>
    </citation>
    <scope>NUCLEOTIDE SEQUENCE</scope>
    <source>
        <strain evidence="1">NBRC 10751</strain>
    </source>
</reference>
<gene>
    <name evidence="1" type="ORF">Amon02_000230000</name>
</gene>
<dbReference type="EMBL" id="BSXS01001302">
    <property type="protein sequence ID" value="GME75753.1"/>
    <property type="molecule type" value="Genomic_DNA"/>
</dbReference>
<proteinExistence type="predicted"/>
<protein>
    <submittedName>
        <fullName evidence="1">Unnamed protein product</fullName>
    </submittedName>
</protein>
<sequence>MFGLRRSTKLALLVVFIFGITALSSNNKDLRYELTEEANHIKDQINNSLEQLTKNGFEKSIDSLTPPEDGKQDESKEEEKEVIPDPCTVVNPLTNQFFDLSSLSALGNEGVSQPWFAQGFDFGKNFSIGICSTPLRQPDSLQENDFTDISNKTEVGAWFSDEKGNKISIGQVSTTPKFRGRKMVLEYEGGSFCSAANENGEKLRKTTLLSFTCDREIMTKAKISYVGSSNDCSYFFEVRTVHACATAAKEDDSAIIWIFLSIVLSAVGVYFCGGILYTLVKRLNKTPAHLKLEV</sequence>
<organism evidence="1 2">
    <name type="scientific">Ambrosiozyma monospora</name>
    <name type="common">Yeast</name>
    <name type="synonym">Endomycopsis monosporus</name>
    <dbReference type="NCBI Taxonomy" id="43982"/>
    <lineage>
        <taxon>Eukaryota</taxon>
        <taxon>Fungi</taxon>
        <taxon>Dikarya</taxon>
        <taxon>Ascomycota</taxon>
        <taxon>Saccharomycotina</taxon>
        <taxon>Pichiomycetes</taxon>
        <taxon>Pichiales</taxon>
        <taxon>Pichiaceae</taxon>
        <taxon>Ambrosiozyma</taxon>
    </lineage>
</organism>
<name>A0ACB5SX98_AMBMO</name>
<comment type="caution">
    <text evidence="1">The sequence shown here is derived from an EMBL/GenBank/DDBJ whole genome shotgun (WGS) entry which is preliminary data.</text>
</comment>